<name>A0A7S1BNS3_9STRA</name>
<evidence type="ECO:0000256" key="8">
    <source>
        <dbReference type="SAM" id="MobiDB-lite"/>
    </source>
</evidence>
<evidence type="ECO:0000256" key="3">
    <source>
        <dbReference type="ARBA" id="ARBA00022676"/>
    </source>
</evidence>
<keyword evidence="3" id="KW-0328">Glycosyltransferase</keyword>
<dbReference type="PANTHER" id="PTHR21461">
    <property type="entry name" value="GLYCOSYLTRANSFERASE FAMILY 92 PROTEIN"/>
    <property type="match status" value="1"/>
</dbReference>
<gene>
    <name evidence="10" type="ORF">CHYS00102_LOCUS18395</name>
</gene>
<accession>A0A7S1BNS3</accession>
<feature type="compositionally biased region" description="Basic and acidic residues" evidence="8">
    <location>
        <begin position="386"/>
        <end position="402"/>
    </location>
</feature>
<feature type="compositionally biased region" description="Low complexity" evidence="8">
    <location>
        <begin position="464"/>
        <end position="474"/>
    </location>
</feature>
<evidence type="ECO:0000313" key="10">
    <source>
        <dbReference type="EMBL" id="CAD8891189.1"/>
    </source>
</evidence>
<dbReference type="GO" id="GO:0016020">
    <property type="term" value="C:membrane"/>
    <property type="evidence" value="ECO:0007669"/>
    <property type="project" value="UniProtKB-SubCell"/>
</dbReference>
<evidence type="ECO:0000256" key="5">
    <source>
        <dbReference type="ARBA" id="ARBA00022692"/>
    </source>
</evidence>
<comment type="similarity">
    <text evidence="2">Belongs to the glycosyltransferase 92 family.</text>
</comment>
<feature type="region of interest" description="Disordered" evidence="8">
    <location>
        <begin position="63"/>
        <end position="116"/>
    </location>
</feature>
<keyword evidence="6 9" id="KW-1133">Transmembrane helix</keyword>
<dbReference type="Pfam" id="PF01697">
    <property type="entry name" value="Glyco_transf_92"/>
    <property type="match status" value="1"/>
</dbReference>
<feature type="transmembrane region" description="Helical" evidence="9">
    <location>
        <begin position="29"/>
        <end position="50"/>
    </location>
</feature>
<feature type="region of interest" description="Disordered" evidence="8">
    <location>
        <begin position="445"/>
        <end position="474"/>
    </location>
</feature>
<evidence type="ECO:0000256" key="6">
    <source>
        <dbReference type="ARBA" id="ARBA00022989"/>
    </source>
</evidence>
<dbReference type="GO" id="GO:0005737">
    <property type="term" value="C:cytoplasm"/>
    <property type="evidence" value="ECO:0007669"/>
    <property type="project" value="TreeGrafter"/>
</dbReference>
<dbReference type="InterPro" id="IPR008166">
    <property type="entry name" value="Glyco_transf_92"/>
</dbReference>
<protein>
    <recommendedName>
        <fullName evidence="11">Glycosyltransferase family 92 protein</fullName>
    </recommendedName>
</protein>
<evidence type="ECO:0000256" key="4">
    <source>
        <dbReference type="ARBA" id="ARBA00022679"/>
    </source>
</evidence>
<feature type="region of interest" description="Disordered" evidence="8">
    <location>
        <begin position="1"/>
        <end position="20"/>
    </location>
</feature>
<reference evidence="10" key="1">
    <citation type="submission" date="2021-01" db="EMBL/GenBank/DDBJ databases">
        <authorList>
            <person name="Corre E."/>
            <person name="Pelletier E."/>
            <person name="Niang G."/>
            <person name="Scheremetjew M."/>
            <person name="Finn R."/>
            <person name="Kale V."/>
            <person name="Holt S."/>
            <person name="Cochrane G."/>
            <person name="Meng A."/>
            <person name="Brown T."/>
            <person name="Cohen L."/>
        </authorList>
    </citation>
    <scope>NUCLEOTIDE SEQUENCE</scope>
    <source>
        <strain evidence="10">308</strain>
    </source>
</reference>
<dbReference type="EMBL" id="HBFR01025596">
    <property type="protein sequence ID" value="CAD8891189.1"/>
    <property type="molecule type" value="Transcribed_RNA"/>
</dbReference>
<evidence type="ECO:0000256" key="1">
    <source>
        <dbReference type="ARBA" id="ARBA00004167"/>
    </source>
</evidence>
<keyword evidence="4" id="KW-0808">Transferase</keyword>
<organism evidence="10">
    <name type="scientific">Corethron hystrix</name>
    <dbReference type="NCBI Taxonomy" id="216773"/>
    <lineage>
        <taxon>Eukaryota</taxon>
        <taxon>Sar</taxon>
        <taxon>Stramenopiles</taxon>
        <taxon>Ochrophyta</taxon>
        <taxon>Bacillariophyta</taxon>
        <taxon>Coscinodiscophyceae</taxon>
        <taxon>Corethrophycidae</taxon>
        <taxon>Corethrales</taxon>
        <taxon>Corethraceae</taxon>
        <taxon>Corethron</taxon>
    </lineage>
</organism>
<keyword evidence="5 9" id="KW-0812">Transmembrane</keyword>
<feature type="region of interest" description="Disordered" evidence="8">
    <location>
        <begin position="382"/>
        <end position="415"/>
    </location>
</feature>
<feature type="compositionally biased region" description="Polar residues" evidence="8">
    <location>
        <begin position="1"/>
        <end position="13"/>
    </location>
</feature>
<comment type="subcellular location">
    <subcellularLocation>
        <location evidence="1">Membrane</location>
        <topology evidence="1">Single-pass membrane protein</topology>
    </subcellularLocation>
</comment>
<proteinExistence type="inferred from homology"/>
<sequence>MGKLPSFQSTPESPRQIPSRRFKRRRTSLFHFVGLKIVFLYPAWVLYSIVSFHRLVPYQVRPNNLPTLSEVPKPDTSTAMVRDLQEPPPQEDAAADPDPPVLTAYLEPPRPRDITATRPLPVRTVAPGDLKEARFERVTHDRACRDDGADAGPGHGLYGGNRIAGMFPVDDYPDGDPFLPWIHDSFVTAAMTTAGVDYREDEEVPVVVRFVGQNRRRCDSRNLKLIQELEPQVALLQPVGVRKLEGSESPGGAPRYRLANHDDASDDGRFTRFICRFHVHDGGGRLETETLSTYPFNYEYANWRKRRETMLNPDGRNGNDNAWYWLATLIFDCPIPPDVLPHVVSDGAGGSTLTSQVYVDIVPIHTPARIAQQHFNKALAGNSKHTGRDYCNHDGRTGEDPQKGCNGKDSQGWEPFDADENWGKSHILPPVESSGRWANIPVCRPKGTLHTRTPSPDLGKKFSDSANSAATSATKQKPHTLVGCTWASSSFLRRGDSVSVGDGEARLKEWIAFHLLAGFDHLYIYDNSGVFTSPENHFYEGSGEGYDNLRSVTDLFGKDKVTWIEWPSKICNNNVDDKEGDRSSQYAAEASCRQRYGRLTDWMAFFDTDEYLVPMGNYTDMKDWLKNETAIQKANIFSYMSNRAVPRLSLMEPASDKVHPYCNKGGCYQRKSDKTFMQTYNCNRVLPPYPPSAEAKKKQIYRTDFVLAHFVHYTIVTQRAMRTHTWMKEHKYAWIRQSREDRKSERPTKEFEEALMVHSRTVKAMEMLLSKNKGIPWPNNEKIAGDDKHNCFMNYKIENYWVPLLEKSLQGIVSQNSS</sequence>
<keyword evidence="7 9" id="KW-0472">Membrane</keyword>
<evidence type="ECO:0000256" key="7">
    <source>
        <dbReference type="ARBA" id="ARBA00023136"/>
    </source>
</evidence>
<evidence type="ECO:0008006" key="11">
    <source>
        <dbReference type="Google" id="ProtNLM"/>
    </source>
</evidence>
<dbReference type="GO" id="GO:0016757">
    <property type="term" value="F:glycosyltransferase activity"/>
    <property type="evidence" value="ECO:0007669"/>
    <property type="project" value="UniProtKB-KW"/>
</dbReference>
<evidence type="ECO:0000256" key="9">
    <source>
        <dbReference type="SAM" id="Phobius"/>
    </source>
</evidence>
<dbReference type="PANTHER" id="PTHR21461:SF69">
    <property type="entry name" value="GLYCOSYLTRANSFERASE FAMILY 92 PROTEIN"/>
    <property type="match status" value="1"/>
</dbReference>
<dbReference type="AlphaFoldDB" id="A0A7S1BNS3"/>
<evidence type="ECO:0000256" key="2">
    <source>
        <dbReference type="ARBA" id="ARBA00007647"/>
    </source>
</evidence>